<sequence>MQEKGKQSPEMWMPSTRLRPKPSYKREVTCEYPVGRKRKASG</sequence>
<organism evidence="2 3">
    <name type="scientific">Porphyromonas somerae</name>
    <dbReference type="NCBI Taxonomy" id="322095"/>
    <lineage>
        <taxon>Bacteria</taxon>
        <taxon>Pseudomonadati</taxon>
        <taxon>Bacteroidota</taxon>
        <taxon>Bacteroidia</taxon>
        <taxon>Bacteroidales</taxon>
        <taxon>Porphyromonadaceae</taxon>
        <taxon>Porphyromonas</taxon>
    </lineage>
</organism>
<dbReference type="PATRIC" id="fig|322095.3.peg.1076"/>
<comment type="caution">
    <text evidence="2">The sequence shown here is derived from an EMBL/GenBank/DDBJ whole genome shotgun (WGS) entry which is preliminary data.</text>
</comment>
<dbReference type="STRING" id="322095.HMPREF3185_01092"/>
<proteinExistence type="predicted"/>
<reference evidence="3" key="1">
    <citation type="submission" date="2016-01" db="EMBL/GenBank/DDBJ databases">
        <authorList>
            <person name="Mitreva M."/>
            <person name="Pepin K.H."/>
            <person name="Mihindukulasuriya K.A."/>
            <person name="Fulton R."/>
            <person name="Fronick C."/>
            <person name="O'Laughlin M."/>
            <person name="Miner T."/>
            <person name="Herter B."/>
            <person name="Rosa B.A."/>
            <person name="Cordes M."/>
            <person name="Tomlinson C."/>
            <person name="Wollam A."/>
            <person name="Palsikar V.B."/>
            <person name="Mardis E.R."/>
            <person name="Wilson R.K."/>
        </authorList>
    </citation>
    <scope>NUCLEOTIDE SEQUENCE [LARGE SCALE GENOMIC DNA]</scope>
    <source>
        <strain evidence="3">KA00683</strain>
    </source>
</reference>
<feature type="region of interest" description="Disordered" evidence="1">
    <location>
        <begin position="1"/>
        <end position="25"/>
    </location>
</feature>
<name>A0A134B886_9PORP</name>
<evidence type="ECO:0000313" key="3">
    <source>
        <dbReference type="Proteomes" id="UP000070224"/>
    </source>
</evidence>
<keyword evidence="3" id="KW-1185">Reference proteome</keyword>
<dbReference type="Proteomes" id="UP000070224">
    <property type="component" value="Unassembled WGS sequence"/>
</dbReference>
<dbReference type="EMBL" id="LSDK01000076">
    <property type="protein sequence ID" value="KXB76155.1"/>
    <property type="molecule type" value="Genomic_DNA"/>
</dbReference>
<gene>
    <name evidence="2" type="ORF">HMPREF3185_01092</name>
</gene>
<protein>
    <submittedName>
        <fullName evidence="2">Uncharacterized protein</fullName>
    </submittedName>
</protein>
<dbReference type="AlphaFoldDB" id="A0A134B886"/>
<evidence type="ECO:0000256" key="1">
    <source>
        <dbReference type="SAM" id="MobiDB-lite"/>
    </source>
</evidence>
<accession>A0A134B886</accession>
<evidence type="ECO:0000313" key="2">
    <source>
        <dbReference type="EMBL" id="KXB76155.1"/>
    </source>
</evidence>